<gene>
    <name evidence="2" type="ORF">H8704_02040</name>
</gene>
<name>A0ABR7MYG0_9FIRM</name>
<dbReference type="Proteomes" id="UP000606193">
    <property type="component" value="Unassembled WGS sequence"/>
</dbReference>
<evidence type="ECO:0000256" key="1">
    <source>
        <dbReference type="SAM" id="Phobius"/>
    </source>
</evidence>
<keyword evidence="3" id="KW-1185">Reference proteome</keyword>
<sequence length="113" mass="13152">MICKKNVIGKTKQQNIFGNRVGEGIEKIIAAIAFWIPMAISDFSKWKTIGLIVQIILVILGIAYTCYAIYYTCRVVRNPFNKDRLHPHSIVLIKDTFHSNDNRFLLYYDARWN</sequence>
<protein>
    <submittedName>
        <fullName evidence="2">Uncharacterized protein</fullName>
    </submittedName>
</protein>
<organism evidence="2 3">
    <name type="scientific">Jutongia huaianensis</name>
    <dbReference type="NCBI Taxonomy" id="2763668"/>
    <lineage>
        <taxon>Bacteria</taxon>
        <taxon>Bacillati</taxon>
        <taxon>Bacillota</taxon>
        <taxon>Clostridia</taxon>
        <taxon>Lachnospirales</taxon>
        <taxon>Lachnospiraceae</taxon>
        <taxon>Jutongia</taxon>
    </lineage>
</organism>
<reference evidence="2 3" key="1">
    <citation type="submission" date="2020-08" db="EMBL/GenBank/DDBJ databases">
        <title>Genome public.</title>
        <authorList>
            <person name="Liu C."/>
            <person name="Sun Q."/>
        </authorList>
    </citation>
    <scope>NUCLEOTIDE SEQUENCE [LARGE SCALE GENOMIC DNA]</scope>
    <source>
        <strain evidence="2 3">NSJ-37</strain>
    </source>
</reference>
<proteinExistence type="predicted"/>
<keyword evidence="1" id="KW-0812">Transmembrane</keyword>
<comment type="caution">
    <text evidence="2">The sequence shown here is derived from an EMBL/GenBank/DDBJ whole genome shotgun (WGS) entry which is preliminary data.</text>
</comment>
<feature type="transmembrane region" description="Helical" evidence="1">
    <location>
        <begin position="52"/>
        <end position="73"/>
    </location>
</feature>
<feature type="transmembrane region" description="Helical" evidence="1">
    <location>
        <begin position="21"/>
        <end position="40"/>
    </location>
</feature>
<dbReference type="RefSeq" id="WP_249297084.1">
    <property type="nucleotide sequence ID" value="NZ_JACRSX010000001.1"/>
</dbReference>
<keyword evidence="1" id="KW-0472">Membrane</keyword>
<evidence type="ECO:0000313" key="3">
    <source>
        <dbReference type="Proteomes" id="UP000606193"/>
    </source>
</evidence>
<keyword evidence="1" id="KW-1133">Transmembrane helix</keyword>
<evidence type="ECO:0000313" key="2">
    <source>
        <dbReference type="EMBL" id="MBC8561422.1"/>
    </source>
</evidence>
<dbReference type="EMBL" id="JACRSX010000001">
    <property type="protein sequence ID" value="MBC8561422.1"/>
    <property type="molecule type" value="Genomic_DNA"/>
</dbReference>
<accession>A0ABR7MYG0</accession>